<organism evidence="2">
    <name type="scientific">Solanum chacoense</name>
    <name type="common">Chaco potato</name>
    <dbReference type="NCBI Taxonomy" id="4108"/>
    <lineage>
        <taxon>Eukaryota</taxon>
        <taxon>Viridiplantae</taxon>
        <taxon>Streptophyta</taxon>
        <taxon>Embryophyta</taxon>
        <taxon>Tracheophyta</taxon>
        <taxon>Spermatophyta</taxon>
        <taxon>Magnoliopsida</taxon>
        <taxon>eudicotyledons</taxon>
        <taxon>Gunneridae</taxon>
        <taxon>Pentapetalae</taxon>
        <taxon>asterids</taxon>
        <taxon>lamiids</taxon>
        <taxon>Solanales</taxon>
        <taxon>Solanaceae</taxon>
        <taxon>Solanoideae</taxon>
        <taxon>Solaneae</taxon>
        <taxon>Solanum</taxon>
    </lineage>
</organism>
<reference evidence="2" key="1">
    <citation type="submission" date="2015-12" db="EMBL/GenBank/DDBJ databases">
        <title>Gene expression during late stages of embryo sac development: a critical building block for successful pollen-pistil interactions.</title>
        <authorList>
            <person name="Liu Y."/>
            <person name="Joly V."/>
            <person name="Sabar M."/>
            <person name="Matton D.P."/>
        </authorList>
    </citation>
    <scope>NUCLEOTIDE SEQUENCE</scope>
</reference>
<evidence type="ECO:0000256" key="1">
    <source>
        <dbReference type="SAM" id="MobiDB-lite"/>
    </source>
</evidence>
<protein>
    <submittedName>
        <fullName evidence="2">Putative ovule protein</fullName>
    </submittedName>
</protein>
<feature type="compositionally biased region" description="Basic and acidic residues" evidence="1">
    <location>
        <begin position="66"/>
        <end position="75"/>
    </location>
</feature>
<dbReference type="AlphaFoldDB" id="A0A0V0GPY1"/>
<sequence>KFHSNAFFERSSNATYIALIHRKEGAKKLKDFRPKSLIGNIYKIIAKVLTDKTEKGNGKIGGFPLDDNHKRKENNGCHTYSH</sequence>
<accession>A0A0V0GPY1</accession>
<proteinExistence type="predicted"/>
<name>A0A0V0GPY1_SOLCH</name>
<evidence type="ECO:0000313" key="2">
    <source>
        <dbReference type="EMBL" id="JAP09360.1"/>
    </source>
</evidence>
<dbReference type="EMBL" id="GEDG01035162">
    <property type="protein sequence ID" value="JAP09360.1"/>
    <property type="molecule type" value="Transcribed_RNA"/>
</dbReference>
<feature type="region of interest" description="Disordered" evidence="1">
    <location>
        <begin position="55"/>
        <end position="82"/>
    </location>
</feature>
<feature type="non-terminal residue" evidence="2">
    <location>
        <position position="1"/>
    </location>
</feature>